<dbReference type="PROSITE" id="PS50010">
    <property type="entry name" value="DH_2"/>
    <property type="match status" value="1"/>
</dbReference>
<dbReference type="SUPFAM" id="SSF50729">
    <property type="entry name" value="PH domain-like"/>
    <property type="match status" value="1"/>
</dbReference>
<dbReference type="InterPro" id="IPR011993">
    <property type="entry name" value="PH-like_dom_sf"/>
</dbReference>
<dbReference type="SMART" id="SM00325">
    <property type="entry name" value="RhoGEF"/>
    <property type="match status" value="1"/>
</dbReference>
<reference evidence="4" key="1">
    <citation type="journal article" date="2015" name="Proc. Natl. Acad. Sci. U.S.A.">
        <title>Genome sequence of the Asian Tiger mosquito, Aedes albopictus, reveals insights into its biology, genetics, and evolution.</title>
        <authorList>
            <person name="Chen X.G."/>
            <person name="Jiang X."/>
            <person name="Gu J."/>
            <person name="Xu M."/>
            <person name="Wu Y."/>
            <person name="Deng Y."/>
            <person name="Zhang C."/>
            <person name="Bonizzoni M."/>
            <person name="Dermauw W."/>
            <person name="Vontas J."/>
            <person name="Armbruster P."/>
            <person name="Huang X."/>
            <person name="Yang Y."/>
            <person name="Zhang H."/>
            <person name="He W."/>
            <person name="Peng H."/>
            <person name="Liu Y."/>
            <person name="Wu K."/>
            <person name="Chen J."/>
            <person name="Lirakis M."/>
            <person name="Topalis P."/>
            <person name="Van Leeuwen T."/>
            <person name="Hall A.B."/>
            <person name="Jiang X."/>
            <person name="Thorpe C."/>
            <person name="Mueller R.L."/>
            <person name="Sun C."/>
            <person name="Waterhouse R.M."/>
            <person name="Yan G."/>
            <person name="Tu Z.J."/>
            <person name="Fang X."/>
            <person name="James A.A."/>
        </authorList>
    </citation>
    <scope>NUCLEOTIDE SEQUENCE [LARGE SCALE GENOMIC DNA]</scope>
    <source>
        <strain evidence="4">Foshan</strain>
    </source>
</reference>
<organism evidence="3 4">
    <name type="scientific">Aedes albopictus</name>
    <name type="common">Asian tiger mosquito</name>
    <name type="synonym">Stegomyia albopicta</name>
    <dbReference type="NCBI Taxonomy" id="7160"/>
    <lineage>
        <taxon>Eukaryota</taxon>
        <taxon>Metazoa</taxon>
        <taxon>Ecdysozoa</taxon>
        <taxon>Arthropoda</taxon>
        <taxon>Hexapoda</taxon>
        <taxon>Insecta</taxon>
        <taxon>Pterygota</taxon>
        <taxon>Neoptera</taxon>
        <taxon>Endopterygota</taxon>
        <taxon>Diptera</taxon>
        <taxon>Nematocera</taxon>
        <taxon>Culicoidea</taxon>
        <taxon>Culicidae</taxon>
        <taxon>Culicinae</taxon>
        <taxon>Aedini</taxon>
        <taxon>Aedes</taxon>
        <taxon>Stegomyia</taxon>
    </lineage>
</organism>
<feature type="compositionally biased region" description="Polar residues" evidence="1">
    <location>
        <begin position="1259"/>
        <end position="1272"/>
    </location>
</feature>
<dbReference type="Gene3D" id="2.30.29.30">
    <property type="entry name" value="Pleckstrin-homology domain (PH domain)/Phosphotyrosine-binding domain (PTB)"/>
    <property type="match status" value="1"/>
</dbReference>
<name>A0ABM1YFX3_AEDAL</name>
<evidence type="ECO:0000256" key="1">
    <source>
        <dbReference type="SAM" id="MobiDB-lite"/>
    </source>
</evidence>
<dbReference type="EnsemblMetazoa" id="AALFPA23_008765.R11962">
    <property type="protein sequence ID" value="AALFPA23_008765.P11962"/>
    <property type="gene ID" value="AALFPA23_008765"/>
</dbReference>
<reference evidence="3" key="2">
    <citation type="submission" date="2025-05" db="UniProtKB">
        <authorList>
            <consortium name="EnsemblMetazoa"/>
        </authorList>
    </citation>
    <scope>IDENTIFICATION</scope>
    <source>
        <strain evidence="3">Foshan</strain>
    </source>
</reference>
<keyword evidence="4" id="KW-1185">Reference proteome</keyword>
<feature type="domain" description="DH" evidence="2">
    <location>
        <begin position="690"/>
        <end position="882"/>
    </location>
</feature>
<dbReference type="InterPro" id="IPR035899">
    <property type="entry name" value="DBL_dom_sf"/>
</dbReference>
<evidence type="ECO:0000259" key="2">
    <source>
        <dbReference type="PROSITE" id="PS50010"/>
    </source>
</evidence>
<feature type="region of interest" description="Disordered" evidence="1">
    <location>
        <begin position="399"/>
        <end position="430"/>
    </location>
</feature>
<feature type="compositionally biased region" description="Polar residues" evidence="1">
    <location>
        <begin position="21"/>
        <end position="35"/>
    </location>
</feature>
<dbReference type="CDD" id="cd00160">
    <property type="entry name" value="RhoGEF"/>
    <property type="match status" value="1"/>
</dbReference>
<dbReference type="PANTHER" id="PTHR13217">
    <property type="entry name" value="PLECKSTRIN HOMOLOGY DOMAIN-CONTAINING FAMILY G MEMBER 7"/>
    <property type="match status" value="1"/>
</dbReference>
<protein>
    <recommendedName>
        <fullName evidence="2">DH domain-containing protein</fullName>
    </recommendedName>
</protein>
<dbReference type="GeneID" id="109433210"/>
<feature type="region of interest" description="Disordered" evidence="1">
    <location>
        <begin position="1259"/>
        <end position="1301"/>
    </location>
</feature>
<feature type="compositionally biased region" description="Basic and acidic residues" evidence="1">
    <location>
        <begin position="67"/>
        <end position="83"/>
    </location>
</feature>
<dbReference type="CDD" id="cd13244">
    <property type="entry name" value="PH_PLEKHG5_G6"/>
    <property type="match status" value="1"/>
</dbReference>
<dbReference type="Gene3D" id="1.20.900.10">
    <property type="entry name" value="Dbl homology (DH) domain"/>
    <property type="match status" value="1"/>
</dbReference>
<feature type="compositionally biased region" description="Polar residues" evidence="1">
    <location>
        <begin position="1282"/>
        <end position="1301"/>
    </location>
</feature>
<dbReference type="PANTHER" id="PTHR13217:SF11">
    <property type="entry name" value="PLECKSTRIN HOMOLOGY DOMAIN-CONTAINING FAMILY G MEMBER 5"/>
    <property type="match status" value="1"/>
</dbReference>
<feature type="region of interest" description="Disordered" evidence="1">
    <location>
        <begin position="1108"/>
        <end position="1128"/>
    </location>
</feature>
<sequence length="1301" mass="145376">MNRTKSKNQRKANSKPAKGNCSEQVAQAPDQSGMMTTTTTTTPPRGKASHRSGKQGSKFKNVSAKVDTGRSTDVKPTECKQQDEPVVDLPQKMERANSFSLTRKLSKIYNKLSASRESLSSNTGEEPSKPFQFTRSLSLSSIQLKKNYRRSQNESNLVKLHEDAILEHAEHSDEPPPVPDRRSVPVKVEVPKLERSNSIIASFRRKISFRSESKPKMPSKWNTSLQNLRQEDYMVSYHDLSFVDYDQFNQYETHLERRLSASQSDLSARRPASIASSLPINEASNVSVIKRRQKTDHDLRRKTLVRHSFDFENNLDLDKNLYRNSIDDEKLKFLSKINRKSFRWSANVERDVDALNLDSLDQLNVTKKPSEVLVHSVSAEGALDVCDSGMVDGGESERVIEKQKSSPDSSSVGYVSRSESMKRSKSCNDNTVEMNRPFEQLKSRSLSHLDKLEPQITTPGNISADYHQFGRFKVSSSEYFSVCFEAGDNNGFRDEILIPATKGICLADSLHSSLTQRSLSFSQICVTDNGFSNSQELGVPYMGPLDAYTDISSLAGRTLIISDKDSIARRSGGHITLQKAASVGYRSTSNRLFTSTSTDETYDQSPKASSGSFNKQSKQKWTISFGSKGPQKSKLCELLDSYNKGIPKLTSSASNFDKPEYLEALEGLKNLPQSWTDIVNYNGMSETETKIQSAIWELVTTEVYYILALQTVTDLFLACLEDIQSHNILTDVDQNKLFSNIRDICESNLKFWTSYLHPMVKDSVETKEPMSVYKFKDGFMEFASIFMPYTKYCAEQSTCQYYCKELYQNNSLFMSYCAWCESQKMCNRLRLADILVRPMQRLTKYGLLLAAIKKHIADENEGEAIDEMIHSVEEFVAGVNAHLTTRQENERLKGINARIDSYEVVDSNNENLDKMVRQYSTMFDLCLPMQGTIEGRKLFLEGDLKFKDSLGKIDVHCFLLTDFLLVCKKNKHENLKVVRQPYMTDRLVVQIKEQTLYCCYLNDLSMVVAAFSLQGSKAQNWYDSITKAKHIYTRLKQGIAADVRQYGNIINITNATSNMNINNDSLSIRKSPLNSSIGSRVSSLNNSHSGSVDLNESKPVSIDFEKANSLSSDEGGTSGLSLQSKMGSIGPRKVKSTVTTVQSSSNSLTVQPFSGLGQSMPNLNLNSIQNSIVYSNTLSVPGTSASHSHSGMVLLSPSQRGISYPPPSPTRATLRRGFAFSSSIKNPPLIKTRNVASQQSFILTQQPSFNSATLGQHQQCLQTSPSPGSSPNVAFVKRKNSFHSTSQGVHTDPSTPSGEAT</sequence>
<dbReference type="InterPro" id="IPR040181">
    <property type="entry name" value="PKHG5/7"/>
</dbReference>
<feature type="region of interest" description="Disordered" evidence="1">
    <location>
        <begin position="1"/>
        <end position="105"/>
    </location>
</feature>
<dbReference type="SUPFAM" id="SSF48065">
    <property type="entry name" value="DBL homology domain (DH-domain)"/>
    <property type="match status" value="1"/>
</dbReference>
<proteinExistence type="predicted"/>
<dbReference type="Pfam" id="PF00621">
    <property type="entry name" value="RhoGEF"/>
    <property type="match status" value="1"/>
</dbReference>
<accession>A0ABM1YFX3</accession>
<dbReference type="RefSeq" id="XP_062716784.1">
    <property type="nucleotide sequence ID" value="XM_062860800.1"/>
</dbReference>
<feature type="compositionally biased region" description="Low complexity" evidence="1">
    <location>
        <begin position="406"/>
        <end position="418"/>
    </location>
</feature>
<feature type="compositionally biased region" description="Polar residues" evidence="1">
    <location>
        <begin position="1108"/>
        <end position="1126"/>
    </location>
</feature>
<feature type="region of interest" description="Disordered" evidence="1">
    <location>
        <begin position="113"/>
        <end position="132"/>
    </location>
</feature>
<feature type="compositionally biased region" description="Basic residues" evidence="1">
    <location>
        <begin position="1"/>
        <end position="13"/>
    </location>
</feature>
<dbReference type="Proteomes" id="UP000069940">
    <property type="component" value="Unassembled WGS sequence"/>
</dbReference>
<dbReference type="InterPro" id="IPR000219">
    <property type="entry name" value="DH_dom"/>
</dbReference>
<evidence type="ECO:0000313" key="3">
    <source>
        <dbReference type="EnsemblMetazoa" id="AALFPA23_008765.P11962"/>
    </source>
</evidence>
<feature type="region of interest" description="Disordered" evidence="1">
    <location>
        <begin position="595"/>
        <end position="615"/>
    </location>
</feature>
<evidence type="ECO:0000313" key="4">
    <source>
        <dbReference type="Proteomes" id="UP000069940"/>
    </source>
</evidence>